<organism evidence="1 2">
    <name type="scientific">Trifolium medium</name>
    <dbReference type="NCBI Taxonomy" id="97028"/>
    <lineage>
        <taxon>Eukaryota</taxon>
        <taxon>Viridiplantae</taxon>
        <taxon>Streptophyta</taxon>
        <taxon>Embryophyta</taxon>
        <taxon>Tracheophyta</taxon>
        <taxon>Spermatophyta</taxon>
        <taxon>Magnoliopsida</taxon>
        <taxon>eudicotyledons</taxon>
        <taxon>Gunneridae</taxon>
        <taxon>Pentapetalae</taxon>
        <taxon>rosids</taxon>
        <taxon>fabids</taxon>
        <taxon>Fabales</taxon>
        <taxon>Fabaceae</taxon>
        <taxon>Papilionoideae</taxon>
        <taxon>50 kb inversion clade</taxon>
        <taxon>NPAAA clade</taxon>
        <taxon>Hologalegina</taxon>
        <taxon>IRL clade</taxon>
        <taxon>Trifolieae</taxon>
        <taxon>Trifolium</taxon>
    </lineage>
</organism>
<reference evidence="1 2" key="1">
    <citation type="journal article" date="2018" name="Front. Plant Sci.">
        <title>Red Clover (Trifolium pratense) and Zigzag Clover (T. medium) - A Picture of Genomic Similarities and Differences.</title>
        <authorList>
            <person name="Dluhosova J."/>
            <person name="Istvanek J."/>
            <person name="Nedelnik J."/>
            <person name="Repkova J."/>
        </authorList>
    </citation>
    <scope>NUCLEOTIDE SEQUENCE [LARGE SCALE GENOMIC DNA]</scope>
    <source>
        <strain evidence="2">cv. 10/8</strain>
        <tissue evidence="1">Leaf</tissue>
    </source>
</reference>
<evidence type="ECO:0000313" key="2">
    <source>
        <dbReference type="Proteomes" id="UP000265520"/>
    </source>
</evidence>
<sequence>MVPETYKRVVRIPKKVPEAPWNV</sequence>
<dbReference type="Proteomes" id="UP000265520">
    <property type="component" value="Unassembled WGS sequence"/>
</dbReference>
<evidence type="ECO:0000313" key="1">
    <source>
        <dbReference type="EMBL" id="MCI80457.1"/>
    </source>
</evidence>
<comment type="caution">
    <text evidence="1">The sequence shown here is derived from an EMBL/GenBank/DDBJ whole genome shotgun (WGS) entry which is preliminary data.</text>
</comment>
<protein>
    <submittedName>
        <fullName evidence="1">Uncharacterized protein</fullName>
    </submittedName>
</protein>
<name>A0A392UX77_9FABA</name>
<feature type="non-terminal residue" evidence="1">
    <location>
        <position position="23"/>
    </location>
</feature>
<dbReference type="EMBL" id="LXQA010995979">
    <property type="protein sequence ID" value="MCI80457.1"/>
    <property type="molecule type" value="Genomic_DNA"/>
</dbReference>
<proteinExistence type="predicted"/>
<keyword evidence="2" id="KW-1185">Reference proteome</keyword>
<dbReference type="AlphaFoldDB" id="A0A392UX77"/>
<accession>A0A392UX77</accession>